<sequence length="42" mass="5076">MFDLVPTLRVGMQRGRFASRIRPLHRMLNVRKAFPHELWERG</sequence>
<accession>A0A975BJF7</accession>
<dbReference type="EMBL" id="CP061800">
    <property type="protein sequence ID" value="QTA86468.1"/>
    <property type="molecule type" value="Genomic_DNA"/>
</dbReference>
<keyword evidence="2" id="KW-1185">Reference proteome</keyword>
<gene>
    <name evidence="1" type="ORF">dnm_024910</name>
</gene>
<evidence type="ECO:0000313" key="1">
    <source>
        <dbReference type="EMBL" id="QTA86468.1"/>
    </source>
</evidence>
<dbReference type="Proteomes" id="UP000663722">
    <property type="component" value="Chromosome"/>
</dbReference>
<dbReference type="KEGG" id="dmm:dnm_024910"/>
<proteinExistence type="predicted"/>
<dbReference type="AlphaFoldDB" id="A0A975BJF7"/>
<name>A0A975BJF7_9BACT</name>
<dbReference type="RefSeq" id="WP_276571862.1">
    <property type="nucleotide sequence ID" value="NZ_CP061800.1"/>
</dbReference>
<reference evidence="1" key="1">
    <citation type="journal article" date="2021" name="Microb. Physiol.">
        <title>Proteogenomic Insights into the Physiology of Marine, Sulfate-Reducing, Filamentous Desulfonema limicola and Desulfonema magnum.</title>
        <authorList>
            <person name="Schnaars V."/>
            <person name="Wohlbrand L."/>
            <person name="Scheve S."/>
            <person name="Hinrichs C."/>
            <person name="Reinhardt R."/>
            <person name="Rabus R."/>
        </authorList>
    </citation>
    <scope>NUCLEOTIDE SEQUENCE</scope>
    <source>
        <strain evidence="1">4be13</strain>
    </source>
</reference>
<organism evidence="1 2">
    <name type="scientific">Desulfonema magnum</name>
    <dbReference type="NCBI Taxonomy" id="45655"/>
    <lineage>
        <taxon>Bacteria</taxon>
        <taxon>Pseudomonadati</taxon>
        <taxon>Thermodesulfobacteriota</taxon>
        <taxon>Desulfobacteria</taxon>
        <taxon>Desulfobacterales</taxon>
        <taxon>Desulfococcaceae</taxon>
        <taxon>Desulfonema</taxon>
    </lineage>
</organism>
<protein>
    <submittedName>
        <fullName evidence="1">Uncharacterized protein</fullName>
    </submittedName>
</protein>
<evidence type="ECO:0000313" key="2">
    <source>
        <dbReference type="Proteomes" id="UP000663722"/>
    </source>
</evidence>